<dbReference type="Pfam" id="PF00122">
    <property type="entry name" value="E1-E2_ATPase"/>
    <property type="match status" value="1"/>
</dbReference>
<dbReference type="GeneID" id="67018364"/>
<feature type="region of interest" description="Disordered" evidence="24">
    <location>
        <begin position="1205"/>
        <end position="1234"/>
    </location>
</feature>
<dbReference type="Gene3D" id="1.20.1110.10">
    <property type="entry name" value="Calcium-transporting ATPase, transmembrane domain"/>
    <property type="match status" value="1"/>
</dbReference>
<dbReference type="Gene3D" id="3.30.420.40">
    <property type="match status" value="1"/>
</dbReference>
<feature type="transmembrane region" description="Helical" evidence="23">
    <location>
        <begin position="2084"/>
        <end position="2102"/>
    </location>
</feature>
<name>A0A8J2IBC2_9PLEO</name>
<dbReference type="FunFam" id="1.20.1110.10:FF:000039">
    <property type="entry name" value="Calcium-transporting ATPase"/>
    <property type="match status" value="1"/>
</dbReference>
<feature type="compositionally biased region" description="Basic and acidic residues" evidence="24">
    <location>
        <begin position="1048"/>
        <end position="1059"/>
    </location>
</feature>
<keyword evidence="16 23" id="KW-0472">Membrane</keyword>
<dbReference type="PROSITE" id="PS01238">
    <property type="entry name" value="GDA1_CD39_NTPASE"/>
    <property type="match status" value="1"/>
</dbReference>
<dbReference type="InterPro" id="IPR004014">
    <property type="entry name" value="ATPase_P-typ_cation-transptr_N"/>
</dbReference>
<keyword evidence="4" id="KW-0926">Vacuole</keyword>
<evidence type="ECO:0000256" key="13">
    <source>
        <dbReference type="ARBA" id="ARBA00022967"/>
    </source>
</evidence>
<dbReference type="EMBL" id="CAJRGZ010000019">
    <property type="protein sequence ID" value="CAG5163446.1"/>
    <property type="molecule type" value="Genomic_DNA"/>
</dbReference>
<feature type="transmembrane region" description="Helical" evidence="23">
    <location>
        <begin position="1473"/>
        <end position="1494"/>
    </location>
</feature>
<dbReference type="SFLD" id="SFLDS00003">
    <property type="entry name" value="Haloacid_Dehalogenase"/>
    <property type="match status" value="1"/>
</dbReference>
<dbReference type="InterPro" id="IPR006068">
    <property type="entry name" value="ATPase_P-typ_cation-transptr_C"/>
</dbReference>
<dbReference type="InterPro" id="IPR023214">
    <property type="entry name" value="HAD_sf"/>
</dbReference>
<dbReference type="PANTHER" id="PTHR24093:SF369">
    <property type="entry name" value="CALCIUM-TRANSPORTING ATPASE"/>
    <property type="match status" value="1"/>
</dbReference>
<dbReference type="Gene3D" id="3.40.50.880">
    <property type="match status" value="1"/>
</dbReference>
<dbReference type="InterPro" id="IPR059000">
    <property type="entry name" value="ATPase_P-type_domA"/>
</dbReference>
<dbReference type="CDD" id="cd02081">
    <property type="entry name" value="P-type_ATPase_Ca_PMCA-like"/>
    <property type="match status" value="1"/>
</dbReference>
<feature type="region of interest" description="Disordered" evidence="24">
    <location>
        <begin position="823"/>
        <end position="861"/>
    </location>
</feature>
<evidence type="ECO:0000256" key="10">
    <source>
        <dbReference type="ARBA" id="ARBA00022837"/>
    </source>
</evidence>
<dbReference type="SUPFAM" id="SSF56784">
    <property type="entry name" value="HAD-like"/>
    <property type="match status" value="1"/>
</dbReference>
<evidence type="ECO:0000256" key="11">
    <source>
        <dbReference type="ARBA" id="ARBA00022840"/>
    </source>
</evidence>
<dbReference type="PRINTS" id="PR00119">
    <property type="entry name" value="CATATPASE"/>
</dbReference>
<dbReference type="Pfam" id="PF00689">
    <property type="entry name" value="Cation_ATPase_C"/>
    <property type="match status" value="1"/>
</dbReference>
<evidence type="ECO:0000256" key="22">
    <source>
        <dbReference type="RuleBase" id="RU003833"/>
    </source>
</evidence>
<keyword evidence="7" id="KW-0479">Metal-binding</keyword>
<feature type="transmembrane region" description="Helical" evidence="23">
    <location>
        <begin position="1973"/>
        <end position="1994"/>
    </location>
</feature>
<evidence type="ECO:0000256" key="4">
    <source>
        <dbReference type="ARBA" id="ARBA00022554"/>
    </source>
</evidence>
<feature type="compositionally biased region" description="Polar residues" evidence="24">
    <location>
        <begin position="1088"/>
        <end position="1114"/>
    </location>
</feature>
<dbReference type="PROSITE" id="PS51273">
    <property type="entry name" value="GATASE_TYPE_1"/>
    <property type="match status" value="1"/>
</dbReference>
<feature type="transmembrane region" description="Helical" evidence="23">
    <location>
        <begin position="2122"/>
        <end position="2143"/>
    </location>
</feature>
<comment type="similarity">
    <text evidence="17 23">Belongs to the cation transport ATPase (P-type) (TC 3.A.3) family.</text>
</comment>
<feature type="transmembrane region" description="Helical" evidence="23">
    <location>
        <begin position="733"/>
        <end position="752"/>
    </location>
</feature>
<dbReference type="Pfam" id="PF00690">
    <property type="entry name" value="Cation_ATPase_N"/>
    <property type="match status" value="1"/>
</dbReference>
<dbReference type="GO" id="GO:0046872">
    <property type="term" value="F:metal ion binding"/>
    <property type="evidence" value="ECO:0007669"/>
    <property type="project" value="UniProtKB-KW"/>
</dbReference>
<evidence type="ECO:0000256" key="24">
    <source>
        <dbReference type="SAM" id="MobiDB-lite"/>
    </source>
</evidence>
<evidence type="ECO:0000256" key="18">
    <source>
        <dbReference type="ARBA" id="ARBA00048694"/>
    </source>
</evidence>
<feature type="transmembrane region" description="Helical" evidence="23">
    <location>
        <begin position="2155"/>
        <end position="2175"/>
    </location>
</feature>
<sequence length="2384" mass="261124">MKTPLRIAILECDTPPAAVVEKYGRYDRIFTTLLETAATELGLSPKQDLELSAFDVVTAQEYPDSQDVDAVLISGSKHNSFDNDPWILKLVDFTERLLKQDRVRIIGVCFGHQILGRAAGAKVGRSDDGWEISVLPVQLTAKGKEIFQQDTLAIHQMHKDIVFEYPDGVEKLGGSPRCLVQGMYKKGKLISVQGHPEFTEPIVTYLVKMRAEQGIFDDEQAKDALERGTRVHIYRWLNSDAARKKAGDTQLHSLPVIETDKKWTKKIHPGISTFGEHPHDVGSEHLDKLLSHALKHVPLEEVPNTPLFLLATAGMRILPERQRKEVLKEVCKFARSTTQFQLPDCDVHVQVIPGETEGLYGWIAANYLLGGFDQPKEHDHGKGHNTYGFLDMGGASAQIAFAPNATEAEKHANDLTLMRLRTIDGTPLEYKVFVTTWLGFGVNQARERYIKALLESSAETELPDPCLPAALKVEVTKDGRIIDSDDEGDDEPKQKAAAKLIGTGQFAECLHQTYPLLEKEKECKDSPCLINGQHVPAIDFNVNHFVGVSEYWHTTHEIFEHGHKDKAYDLQTYQERVEEFCSQDWKSIEKGIKKEKWGHKVDEEKAQEVCFKASWIINMLHDGIGVPRVGIEDMKGSKNTTKSVVDSAKAKGFLDPFQAVNKINDVEVSWTLGKMVLYASSEVPPPSEKALAVGFGSNVPGIPSDFQYPGGVPRQYESDSDWHRLFVENPQRIPGFFIMIFIFIFIFCLILGKDKRNAAKQSISRLFKSKQGKDPLHRRRGRGFPAKLFGLGGSSSQTQQPYERVDLEDGDAANEFELEETYLESSDNEFSDSSEGSKVGRTSGWATPQIKTEPAPGGPSYFGATTTGDVHPRIIPSVWADPSLWLSNDMELQTQGKGAKKGSYQTLSLKYSSIGSCLRSLLRARLQHRPLALAAITNSILRSHRNSTPDIATLTSITRLPAAQPPPFSLPLQPRAHKATAMANNDASNAPSRPRAPTITIDTSATNDPTMGDSVPLGDIQDNNRPATHSNTDNVSPTHTRQQSQELRNAHSFDSKESRPTSPHNISSPVMTWNNNAGLLNVPGARSRGNSVDSATDNGESNSTGTYVASSQGDTLKGDLGPTEVMNDKDALKPDPGTEADFEVENNKFAFSPGQLGKLYNPKSLSAFHALGGLDGIEKGLRSDRKAGLSIDEQHLDGVVTFEEAITPSRTESPQKSSPNGVAHTDSALSGSKEDAFADRKRIFSDNRLPVRKPKNIFQLAWMAYNDKVLILLTCAAVISLALGLYQTFGVEHKDGEPAVEWIEGVAIIVAIVIVVVVGAANDWQKERQFVKLNKKKEDRTIKVIRSGTTREISVYDIFVGDVVNLEPGDMIPVDGILIQGHGIKCDESSATGESDLLKKMSGDEAFKAIERHDNLKKVDPFILSGAKVSEGVGSFMVTATGVHSSYGKTMMSLREDSEVTPLQNKLNVLATYIAKLGGAAALLLFVVLFIEFLVRLKGSSATPAEKGQNFLNILIVAITVIVVAVPEGLPLAVTLALAFATTRMLKDNNLVRLLRSCETMGNATTICSDKTGTLTQNKMTVVAGSLGTALRFGDHKLKVSSAPSTDDSNKGKDVAESPVENPNDVSAPEFVATLNQDVKDVLLQSIIQNTTAFEGQAGGPDPFIGSKTETALLGFARDFLGMGNVAQARSNANIVQVIPFDSAIKCSGAVAKLDDGRYRMYVKGASEILLGMCDKIVTDANKELVETSMTGDNRETLEQVITTYASRSLRTIGLIYRDFESWPPAESSKNEDDPSQAVFKDVSKEMTFLAVVGIQDPLRDSVREAVKDCQHAGVYVRMVTGDNVLTAKAIAEDCGILVPGGVVMEGPTFRKLSKRDMDAVIPKLCVLARSSPEDKRRLVKRLKELGETVAVTGDGTNDAPALKTADVGFSMGIAGTEVAKEASAIILMDDNFASIVKALLWGRAVNDAVKKFLQFQITVNITAVLLTFVSAVSSDDQTSVLTAVQLLWVNLIMDTFAALALATDPPTRSLLDRKPDPKSAPLITLRMWKMIIGQAIYQLVVTFILYFAGESILSYHSDHEREQLPALVFNTFVWMQIFNALNNRRLDNRFNVFEGITHNWFFIVILAIMIGGQTMIIFVGGVAFKVTRLNGAQWGYSIVLGFLSLPVGVIVRLVPDELIRKCIPDFFRRKRTPELVISDDDYQWNQGLLEIRDELAFLRKVRGGRLSAMKFKVQHPKEIFTKSRSSHSLPGTPNNGPQDDGSQAPPTPNSRRRNRSRSNSAFGPATVMAGIVAGSVAGWSPIDRGHGDNDSIKFSRDATKQDLEAQDGIDVHPDTKSTDPILAPDASEYRGPPSQNMDTTPEFVVGPFSGHSGDNSKSTGPGT</sequence>
<comment type="subcellular location">
    <subcellularLocation>
        <location evidence="23">Membrane</location>
        <topology evidence="23">Multi-pass membrane protein</topology>
    </subcellularLocation>
    <subcellularLocation>
        <location evidence="1">Vacuole membrane</location>
        <topology evidence="1">Multi-pass membrane protein</topology>
    </subcellularLocation>
</comment>
<feature type="compositionally biased region" description="Polar residues" evidence="24">
    <location>
        <begin position="1060"/>
        <end position="1078"/>
    </location>
</feature>
<dbReference type="Pfam" id="PF00117">
    <property type="entry name" value="GATase"/>
    <property type="match status" value="1"/>
</dbReference>
<dbReference type="GO" id="GO:0005794">
    <property type="term" value="C:Golgi apparatus"/>
    <property type="evidence" value="ECO:0007669"/>
    <property type="project" value="UniProtKB-ARBA"/>
</dbReference>
<dbReference type="SUPFAM" id="SSF81665">
    <property type="entry name" value="Calcium ATPase, transmembrane domain M"/>
    <property type="match status" value="1"/>
</dbReference>
<reference evidence="26" key="1">
    <citation type="submission" date="2021-05" db="EMBL/GenBank/DDBJ databases">
        <authorList>
            <person name="Stam R."/>
        </authorList>
    </citation>
    <scope>NUCLEOTIDE SEQUENCE</scope>
    <source>
        <strain evidence="26">CS162</strain>
    </source>
</reference>
<feature type="transmembrane region" description="Helical" evidence="23">
    <location>
        <begin position="1514"/>
        <end position="1541"/>
    </location>
</feature>
<dbReference type="InterPro" id="IPR017926">
    <property type="entry name" value="GATASE"/>
</dbReference>
<evidence type="ECO:0000256" key="23">
    <source>
        <dbReference type="RuleBase" id="RU361146"/>
    </source>
</evidence>
<evidence type="ECO:0000256" key="20">
    <source>
        <dbReference type="PIRSR" id="PIRSR600407-1"/>
    </source>
</evidence>
<dbReference type="InterPro" id="IPR006408">
    <property type="entry name" value="P-type_ATPase_IIB"/>
</dbReference>
<comment type="caution">
    <text evidence="23">Lacks conserved residue(s) required for the propagation of feature annotation.</text>
</comment>
<comment type="similarity">
    <text evidence="2 22">Belongs to the GDA1/CD39 NTPase family.</text>
</comment>
<dbReference type="FunFam" id="2.70.150.10:FF:000028">
    <property type="entry name" value="Calcium-transporting ATPase"/>
    <property type="match status" value="1"/>
</dbReference>
<dbReference type="FunFam" id="3.40.50.1000:FF:000018">
    <property type="entry name" value="Calcium-transporting ATPase"/>
    <property type="match status" value="1"/>
</dbReference>
<feature type="active site" description="Proton acceptor" evidence="20">
    <location>
        <position position="357"/>
    </location>
</feature>
<feature type="transmembrane region" description="Helical" evidence="23">
    <location>
        <begin position="1302"/>
        <end position="1322"/>
    </location>
</feature>
<keyword evidence="9 22" id="KW-0378">Hydrolase</keyword>
<feature type="region of interest" description="Disordered" evidence="24">
    <location>
        <begin position="962"/>
        <end position="1122"/>
    </location>
</feature>
<feature type="compositionally biased region" description="Polar residues" evidence="24">
    <location>
        <begin position="2373"/>
        <end position="2384"/>
    </location>
</feature>
<dbReference type="GO" id="GO:0005524">
    <property type="term" value="F:ATP binding"/>
    <property type="evidence" value="ECO:0007669"/>
    <property type="project" value="UniProtKB-KW"/>
</dbReference>
<dbReference type="GO" id="GO:0005886">
    <property type="term" value="C:plasma membrane"/>
    <property type="evidence" value="ECO:0007669"/>
    <property type="project" value="TreeGrafter"/>
</dbReference>
<feature type="compositionally biased region" description="Polar residues" evidence="24">
    <location>
        <begin position="1021"/>
        <end position="1047"/>
    </location>
</feature>
<keyword evidence="10 23" id="KW-0106">Calcium</keyword>
<dbReference type="InterPro" id="IPR018303">
    <property type="entry name" value="ATPase_P-typ_P_site"/>
</dbReference>
<dbReference type="InterPro" id="IPR023298">
    <property type="entry name" value="ATPase_P-typ_TM_dom_sf"/>
</dbReference>
<comment type="function">
    <text evidence="23">Catalyzes the hydrolysis of ATP coupled with the transport of calcium.</text>
</comment>
<evidence type="ECO:0000256" key="3">
    <source>
        <dbReference type="ARBA" id="ARBA00022448"/>
    </source>
</evidence>
<dbReference type="GO" id="GO:0017110">
    <property type="term" value="F:nucleoside diphosphate phosphatase activity"/>
    <property type="evidence" value="ECO:0007669"/>
    <property type="project" value="UniProtKB-ARBA"/>
</dbReference>
<dbReference type="GO" id="GO:0006874">
    <property type="term" value="P:intracellular calcium ion homeostasis"/>
    <property type="evidence" value="ECO:0007669"/>
    <property type="project" value="TreeGrafter"/>
</dbReference>
<dbReference type="InterPro" id="IPR008250">
    <property type="entry name" value="ATPase_P-typ_transduc_dom_A_sf"/>
</dbReference>
<evidence type="ECO:0000256" key="8">
    <source>
        <dbReference type="ARBA" id="ARBA00022741"/>
    </source>
</evidence>
<feature type="compositionally biased region" description="Polar residues" evidence="24">
    <location>
        <begin position="2243"/>
        <end position="2262"/>
    </location>
</feature>
<dbReference type="InterPro" id="IPR036412">
    <property type="entry name" value="HAD-like_sf"/>
</dbReference>
<dbReference type="Pfam" id="PF08282">
    <property type="entry name" value="Hydrolase_3"/>
    <property type="match status" value="1"/>
</dbReference>
<dbReference type="InterPro" id="IPR029062">
    <property type="entry name" value="Class_I_gatase-like"/>
</dbReference>
<evidence type="ECO:0000256" key="14">
    <source>
        <dbReference type="ARBA" id="ARBA00022989"/>
    </source>
</evidence>
<feature type="binding site" evidence="21">
    <location>
        <begin position="394"/>
        <end position="398"/>
    </location>
    <ligand>
        <name>ATP</name>
        <dbReference type="ChEBI" id="CHEBI:30616"/>
    </ligand>
</feature>
<dbReference type="SFLD" id="SFLDG00002">
    <property type="entry name" value="C1.7:_P-type_atpase_like"/>
    <property type="match status" value="1"/>
</dbReference>
<dbReference type="GO" id="GO:0016887">
    <property type="term" value="F:ATP hydrolysis activity"/>
    <property type="evidence" value="ECO:0007669"/>
    <property type="project" value="InterPro"/>
</dbReference>
<feature type="region of interest" description="Disordered" evidence="24">
    <location>
        <begin position="2241"/>
        <end position="2284"/>
    </location>
</feature>
<dbReference type="PROSITE" id="PS00154">
    <property type="entry name" value="ATPASE_E1_E2"/>
    <property type="match status" value="1"/>
</dbReference>
<dbReference type="CDD" id="cd24039">
    <property type="entry name" value="ASKHA_NBD_YND1-like"/>
    <property type="match status" value="1"/>
</dbReference>
<keyword evidence="8 21" id="KW-0547">Nucleotide-binding</keyword>
<dbReference type="NCBIfam" id="TIGR01517">
    <property type="entry name" value="ATPase-IIB_Ca"/>
    <property type="match status" value="1"/>
</dbReference>
<feature type="transmembrane region" description="Helical" evidence="23">
    <location>
        <begin position="2282"/>
        <end position="2303"/>
    </location>
</feature>
<organism evidence="26 27">
    <name type="scientific">Alternaria atra</name>
    <dbReference type="NCBI Taxonomy" id="119953"/>
    <lineage>
        <taxon>Eukaryota</taxon>
        <taxon>Fungi</taxon>
        <taxon>Dikarya</taxon>
        <taxon>Ascomycota</taxon>
        <taxon>Pezizomycotina</taxon>
        <taxon>Dothideomycetes</taxon>
        <taxon>Pleosporomycetidae</taxon>
        <taxon>Pleosporales</taxon>
        <taxon>Pleosporineae</taxon>
        <taxon>Pleosporaceae</taxon>
        <taxon>Alternaria</taxon>
        <taxon>Alternaria sect. Ulocladioides</taxon>
    </lineage>
</organism>
<feature type="region of interest" description="Disordered" evidence="24">
    <location>
        <begin position="2324"/>
        <end position="2384"/>
    </location>
</feature>
<dbReference type="SUPFAM" id="SSF81660">
    <property type="entry name" value="Metal cation-transporting ATPase, ATP-binding domain N"/>
    <property type="match status" value="1"/>
</dbReference>
<feature type="compositionally biased region" description="Basic and acidic residues" evidence="24">
    <location>
        <begin position="2324"/>
        <end position="2338"/>
    </location>
</feature>
<dbReference type="CDD" id="cd01741">
    <property type="entry name" value="GATase1_1"/>
    <property type="match status" value="1"/>
</dbReference>
<dbReference type="Pfam" id="PF01150">
    <property type="entry name" value="GDA1_CD39"/>
    <property type="match status" value="1"/>
</dbReference>
<evidence type="ECO:0000256" key="9">
    <source>
        <dbReference type="ARBA" id="ARBA00022801"/>
    </source>
</evidence>
<evidence type="ECO:0000256" key="12">
    <source>
        <dbReference type="ARBA" id="ARBA00022842"/>
    </source>
</evidence>
<dbReference type="InterPro" id="IPR001757">
    <property type="entry name" value="P_typ_ATPase"/>
</dbReference>
<evidence type="ECO:0000256" key="16">
    <source>
        <dbReference type="ARBA" id="ARBA00023136"/>
    </source>
</evidence>
<dbReference type="Gene3D" id="3.40.1110.10">
    <property type="entry name" value="Calcium-transporting ATPase, cytoplasmic domain N"/>
    <property type="match status" value="1"/>
</dbReference>
<dbReference type="EC" id="7.2.2.10" evidence="23"/>
<dbReference type="Gene3D" id="2.70.150.10">
    <property type="entry name" value="Calcium-transporting ATPase, cytoplasmic transduction domain A"/>
    <property type="match status" value="1"/>
</dbReference>
<dbReference type="NCBIfam" id="TIGR01494">
    <property type="entry name" value="ATPase_P-type"/>
    <property type="match status" value="2"/>
</dbReference>
<dbReference type="Proteomes" id="UP000676310">
    <property type="component" value="Unassembled WGS sequence"/>
</dbReference>
<dbReference type="FunFam" id="3.40.1110.10:FF:000031">
    <property type="entry name" value="Calcium-transporting ATPase"/>
    <property type="match status" value="1"/>
</dbReference>
<dbReference type="Gene3D" id="3.30.420.150">
    <property type="entry name" value="Exopolyphosphatase. Domain 2"/>
    <property type="match status" value="1"/>
</dbReference>
<feature type="transmembrane region" description="Helical" evidence="23">
    <location>
        <begin position="2044"/>
        <end position="2069"/>
    </location>
</feature>
<evidence type="ECO:0000256" key="1">
    <source>
        <dbReference type="ARBA" id="ARBA00004128"/>
    </source>
</evidence>
<evidence type="ECO:0000256" key="19">
    <source>
        <dbReference type="ARBA" id="ARBA00059328"/>
    </source>
</evidence>
<dbReference type="OrthoDB" id="3352408at2759"/>
<dbReference type="PANTHER" id="PTHR24093">
    <property type="entry name" value="CATION TRANSPORTING ATPASE"/>
    <property type="match status" value="1"/>
</dbReference>
<evidence type="ECO:0000256" key="6">
    <source>
        <dbReference type="ARBA" id="ARBA00022692"/>
    </source>
</evidence>
<keyword evidence="15 23" id="KW-0406">Ion transport</keyword>
<keyword evidence="5 23" id="KW-0109">Calcium transport</keyword>
<dbReference type="Gene3D" id="3.40.50.1000">
    <property type="entry name" value="HAD superfamily/HAD-like"/>
    <property type="match status" value="1"/>
</dbReference>
<feature type="compositionally biased region" description="Polar residues" evidence="24">
    <location>
        <begin position="1000"/>
        <end position="1009"/>
    </location>
</feature>
<dbReference type="InterPro" id="IPR044992">
    <property type="entry name" value="ChyE-like"/>
</dbReference>
<dbReference type="InterPro" id="IPR023299">
    <property type="entry name" value="ATPase_P-typ_cyto_dom_N"/>
</dbReference>
<comment type="catalytic activity">
    <reaction evidence="18 23">
        <text>Ca(2+)(in) + ATP + H2O = Ca(2+)(out) + ADP + phosphate + H(+)</text>
        <dbReference type="Rhea" id="RHEA:18105"/>
        <dbReference type="ChEBI" id="CHEBI:15377"/>
        <dbReference type="ChEBI" id="CHEBI:15378"/>
        <dbReference type="ChEBI" id="CHEBI:29108"/>
        <dbReference type="ChEBI" id="CHEBI:30616"/>
        <dbReference type="ChEBI" id="CHEBI:43474"/>
        <dbReference type="ChEBI" id="CHEBI:456216"/>
        <dbReference type="EC" id="7.2.2.10"/>
    </reaction>
</comment>
<evidence type="ECO:0000256" key="21">
    <source>
        <dbReference type="PIRSR" id="PIRSR600407-2"/>
    </source>
</evidence>
<feature type="region of interest" description="Disordered" evidence="24">
    <location>
        <begin position="1600"/>
        <end position="1626"/>
    </location>
</feature>
<dbReference type="RefSeq" id="XP_043170028.1">
    <property type="nucleotide sequence ID" value="XM_043314093.1"/>
</dbReference>
<protein>
    <recommendedName>
        <fullName evidence="23">Calcium-transporting ATPase</fullName>
        <ecNumber evidence="23">7.2.2.10</ecNumber>
    </recommendedName>
</protein>
<feature type="transmembrane region" description="Helical" evidence="23">
    <location>
        <begin position="1269"/>
        <end position="1290"/>
    </location>
</feature>
<comment type="caution">
    <text evidence="26">The sequence shown here is derived from an EMBL/GenBank/DDBJ whole genome shotgun (WGS) entry which is preliminary data.</text>
</comment>
<feature type="transmembrane region" description="Helical" evidence="23">
    <location>
        <begin position="2000"/>
        <end position="2023"/>
    </location>
</feature>
<dbReference type="SFLD" id="SFLDF00027">
    <property type="entry name" value="p-type_atpase"/>
    <property type="match status" value="1"/>
</dbReference>
<keyword evidence="3 23" id="KW-0813">Transport</keyword>
<evidence type="ECO:0000313" key="27">
    <source>
        <dbReference type="Proteomes" id="UP000676310"/>
    </source>
</evidence>
<dbReference type="GO" id="GO:0005388">
    <property type="term" value="F:P-type calcium transporter activity"/>
    <property type="evidence" value="ECO:0007669"/>
    <property type="project" value="UniProtKB-EC"/>
</dbReference>
<keyword evidence="11 21" id="KW-0067">ATP-binding</keyword>
<feature type="compositionally biased region" description="Acidic residues" evidence="24">
    <location>
        <begin position="823"/>
        <end position="832"/>
    </location>
</feature>
<feature type="compositionally biased region" description="Polar residues" evidence="24">
    <location>
        <begin position="982"/>
        <end position="991"/>
    </location>
</feature>
<evidence type="ECO:0000256" key="15">
    <source>
        <dbReference type="ARBA" id="ARBA00023065"/>
    </source>
</evidence>
<evidence type="ECO:0000256" key="2">
    <source>
        <dbReference type="ARBA" id="ARBA00009283"/>
    </source>
</evidence>
<dbReference type="Pfam" id="PF13246">
    <property type="entry name" value="Cation_ATPase"/>
    <property type="match status" value="1"/>
</dbReference>
<evidence type="ECO:0000256" key="7">
    <source>
        <dbReference type="ARBA" id="ARBA00022723"/>
    </source>
</evidence>
<evidence type="ECO:0000313" key="26">
    <source>
        <dbReference type="EMBL" id="CAG5163446.1"/>
    </source>
</evidence>
<evidence type="ECO:0000256" key="5">
    <source>
        <dbReference type="ARBA" id="ARBA00022568"/>
    </source>
</evidence>
<keyword evidence="6 23" id="KW-0812">Transmembrane</keyword>
<dbReference type="GO" id="GO:0005774">
    <property type="term" value="C:vacuolar membrane"/>
    <property type="evidence" value="ECO:0007669"/>
    <property type="project" value="UniProtKB-SubCell"/>
</dbReference>
<keyword evidence="12" id="KW-0460">Magnesium</keyword>
<keyword evidence="14 23" id="KW-1133">Transmembrane helix</keyword>
<keyword evidence="27" id="KW-1185">Reference proteome</keyword>
<gene>
    <name evidence="26" type="ORF">ALTATR162_LOCUS6471</name>
</gene>
<proteinExistence type="inferred from homology"/>
<evidence type="ECO:0000256" key="17">
    <source>
        <dbReference type="ARBA" id="ARBA00038148"/>
    </source>
</evidence>
<feature type="compositionally biased region" description="Polar residues" evidence="24">
    <location>
        <begin position="1208"/>
        <end position="1220"/>
    </location>
</feature>
<accession>A0A8J2IBC2</accession>
<evidence type="ECO:0000259" key="25">
    <source>
        <dbReference type="SMART" id="SM00831"/>
    </source>
</evidence>
<keyword evidence="13" id="KW-1278">Translocase</keyword>
<dbReference type="InterPro" id="IPR000407">
    <property type="entry name" value="GDA1_CD39_NTPase"/>
</dbReference>
<dbReference type="InterPro" id="IPR044492">
    <property type="entry name" value="P_typ_ATPase_HD_dom"/>
</dbReference>
<dbReference type="SUPFAM" id="SSF81653">
    <property type="entry name" value="Calcium ATPase, transduction domain A"/>
    <property type="match status" value="1"/>
</dbReference>
<feature type="domain" description="Cation-transporting P-type ATPase N-terminal" evidence="25">
    <location>
        <begin position="1202"/>
        <end position="1285"/>
    </location>
</feature>
<comment type="function">
    <text evidence="19">This magnesium-dependent enzyme catalyzes the hydrolysis of ATP coupled with the transport of calcium. Transports the calcium to the vacuole and participates in the control of the cytosolic free calcium.</text>
</comment>
<dbReference type="SUPFAM" id="SSF52317">
    <property type="entry name" value="Class I glutamine amidotransferase-like"/>
    <property type="match status" value="1"/>
</dbReference>
<dbReference type="SMART" id="SM00831">
    <property type="entry name" value="Cation_ATPase_N"/>
    <property type="match status" value="1"/>
</dbReference>